<reference evidence="3" key="1">
    <citation type="submission" date="2022-10" db="EMBL/GenBank/DDBJ databases">
        <authorList>
            <person name="Yu W.X."/>
        </authorList>
    </citation>
    <scope>NUCLEOTIDE SEQUENCE</scope>
    <source>
        <strain evidence="3">AAT</strain>
    </source>
</reference>
<keyword evidence="1 2" id="KW-0690">Ribosome biogenesis</keyword>
<evidence type="ECO:0000256" key="2">
    <source>
        <dbReference type="HAMAP-Rule" id="MF_00003"/>
    </source>
</evidence>
<dbReference type="Pfam" id="PF02033">
    <property type="entry name" value="RBFA"/>
    <property type="match status" value="1"/>
</dbReference>
<comment type="subcellular location">
    <subcellularLocation>
        <location evidence="2">Cytoplasm</location>
    </subcellularLocation>
</comment>
<gene>
    <name evidence="2 3" type="primary">rbfA</name>
    <name evidence="3" type="ORF">OM075_19815</name>
</gene>
<dbReference type="HAMAP" id="MF_00003">
    <property type="entry name" value="RbfA"/>
    <property type="match status" value="1"/>
</dbReference>
<comment type="caution">
    <text evidence="3">The sequence shown here is derived from an EMBL/GenBank/DDBJ whole genome shotgun (WGS) entry which is preliminary data.</text>
</comment>
<dbReference type="Proteomes" id="UP001209229">
    <property type="component" value="Unassembled WGS sequence"/>
</dbReference>
<dbReference type="PANTHER" id="PTHR33515:SF1">
    <property type="entry name" value="RIBOSOME-BINDING FACTOR A, CHLOROPLASTIC-RELATED"/>
    <property type="match status" value="1"/>
</dbReference>
<keyword evidence="2" id="KW-0963">Cytoplasm</keyword>
<dbReference type="NCBIfam" id="TIGR00082">
    <property type="entry name" value="rbfA"/>
    <property type="match status" value="1"/>
</dbReference>
<dbReference type="PANTHER" id="PTHR33515">
    <property type="entry name" value="RIBOSOME-BINDING FACTOR A, CHLOROPLASTIC-RELATED"/>
    <property type="match status" value="1"/>
</dbReference>
<dbReference type="AlphaFoldDB" id="A0AAE3M872"/>
<dbReference type="Gene3D" id="3.30.300.20">
    <property type="match status" value="1"/>
</dbReference>
<dbReference type="GO" id="GO:0043024">
    <property type="term" value="F:ribosomal small subunit binding"/>
    <property type="evidence" value="ECO:0007669"/>
    <property type="project" value="TreeGrafter"/>
</dbReference>
<evidence type="ECO:0000313" key="3">
    <source>
        <dbReference type="EMBL" id="MCW3788727.1"/>
    </source>
</evidence>
<keyword evidence="4" id="KW-1185">Reference proteome</keyword>
<dbReference type="InterPro" id="IPR000238">
    <property type="entry name" value="RbfA"/>
</dbReference>
<comment type="subunit">
    <text evidence="2">Monomer. Binds 30S ribosomal subunits, but not 50S ribosomal subunits or 70S ribosomes.</text>
</comment>
<protein>
    <recommendedName>
        <fullName evidence="2">Ribosome-binding factor A</fullName>
    </recommendedName>
</protein>
<organism evidence="3 4">
    <name type="scientific">Plebeiibacterium sediminum</name>
    <dbReference type="NCBI Taxonomy" id="2992112"/>
    <lineage>
        <taxon>Bacteria</taxon>
        <taxon>Pseudomonadati</taxon>
        <taxon>Bacteroidota</taxon>
        <taxon>Bacteroidia</taxon>
        <taxon>Marinilabiliales</taxon>
        <taxon>Marinilabiliaceae</taxon>
        <taxon>Plebeiibacterium</taxon>
    </lineage>
</organism>
<sequence>MESTRQKKVSRLLQKEMSEIFIKEAKNLTLGAMVSVSKVRISPDLGNAKIYISIFPSGKKEDIFAEINHHNSLIRRNLGLRVGKQLRVVPELQFYIDDSLDYIDNIDRLLKK</sequence>
<dbReference type="EMBL" id="JAPDPJ010000063">
    <property type="protein sequence ID" value="MCW3788727.1"/>
    <property type="molecule type" value="Genomic_DNA"/>
</dbReference>
<accession>A0AAE3M872</accession>
<dbReference type="SUPFAM" id="SSF89919">
    <property type="entry name" value="Ribosome-binding factor A, RbfA"/>
    <property type="match status" value="1"/>
</dbReference>
<dbReference type="RefSeq" id="WP_301192284.1">
    <property type="nucleotide sequence ID" value="NZ_JAPDPJ010000063.1"/>
</dbReference>
<dbReference type="InterPro" id="IPR015946">
    <property type="entry name" value="KH_dom-like_a/b"/>
</dbReference>
<name>A0AAE3M872_9BACT</name>
<comment type="similarity">
    <text evidence="2">Belongs to the RbfA family.</text>
</comment>
<comment type="function">
    <text evidence="2">One of several proteins that assist in the late maturation steps of the functional core of the 30S ribosomal subunit. Associates with free 30S ribosomal subunits (but not with 30S subunits that are part of 70S ribosomes or polysomes). Required for efficient processing of 16S rRNA. May interact with the 5'-terminal helix region of 16S rRNA.</text>
</comment>
<proteinExistence type="inferred from homology"/>
<evidence type="ECO:0000313" key="4">
    <source>
        <dbReference type="Proteomes" id="UP001209229"/>
    </source>
</evidence>
<dbReference type="InterPro" id="IPR023799">
    <property type="entry name" value="RbfA_dom_sf"/>
</dbReference>
<evidence type="ECO:0000256" key="1">
    <source>
        <dbReference type="ARBA" id="ARBA00022517"/>
    </source>
</evidence>
<dbReference type="GO" id="GO:0030490">
    <property type="term" value="P:maturation of SSU-rRNA"/>
    <property type="evidence" value="ECO:0007669"/>
    <property type="project" value="UniProtKB-UniRule"/>
</dbReference>
<dbReference type="GO" id="GO:0005829">
    <property type="term" value="C:cytosol"/>
    <property type="evidence" value="ECO:0007669"/>
    <property type="project" value="TreeGrafter"/>
</dbReference>